<dbReference type="Proteomes" id="UP000287651">
    <property type="component" value="Unassembled WGS sequence"/>
</dbReference>
<evidence type="ECO:0000313" key="3">
    <source>
        <dbReference type="Proteomes" id="UP000287651"/>
    </source>
</evidence>
<sequence length="258" mass="29594">MRPWQSRKHELMHTPEMGMQCDGPTQLPNLIKRHSPPCPATCCLYPSQSMNPTRARTERERERERVHLRRIGLRSCTSSKEEEIQRTRFLYSFALDSNESCRRSDPQQHPATTTDAVRRRRRPGPSIHLPTRARTPARKDSFMLHLDDHHPRRIYRPRHPASSSCTGVKAQLPLLLLLLLLLRFLPPPTLIVVGVGVKEKSRSLSPPTACSPIGPSLPPRQGMHASWITIFGSVLMECDEYHVLSLSYRLFFTNSLRN</sequence>
<feature type="region of interest" description="Disordered" evidence="1">
    <location>
        <begin position="100"/>
        <end position="135"/>
    </location>
</feature>
<organism evidence="2 3">
    <name type="scientific">Ensete ventricosum</name>
    <name type="common">Abyssinian banana</name>
    <name type="synonym">Musa ensete</name>
    <dbReference type="NCBI Taxonomy" id="4639"/>
    <lineage>
        <taxon>Eukaryota</taxon>
        <taxon>Viridiplantae</taxon>
        <taxon>Streptophyta</taxon>
        <taxon>Embryophyta</taxon>
        <taxon>Tracheophyta</taxon>
        <taxon>Spermatophyta</taxon>
        <taxon>Magnoliopsida</taxon>
        <taxon>Liliopsida</taxon>
        <taxon>Zingiberales</taxon>
        <taxon>Musaceae</taxon>
        <taxon>Ensete</taxon>
    </lineage>
</organism>
<evidence type="ECO:0000256" key="1">
    <source>
        <dbReference type="SAM" id="MobiDB-lite"/>
    </source>
</evidence>
<dbReference type="AlphaFoldDB" id="A0A426XQZ8"/>
<proteinExistence type="predicted"/>
<comment type="caution">
    <text evidence="2">The sequence shown here is derived from an EMBL/GenBank/DDBJ whole genome shotgun (WGS) entry which is preliminary data.</text>
</comment>
<name>A0A426XQZ8_ENSVE</name>
<protein>
    <submittedName>
        <fullName evidence="2">Uncharacterized protein</fullName>
    </submittedName>
</protein>
<gene>
    <name evidence="2" type="ORF">B296_00011979</name>
</gene>
<reference evidence="2 3" key="1">
    <citation type="journal article" date="2014" name="Agronomy (Basel)">
        <title>A Draft Genome Sequence for Ensete ventricosum, the Drought-Tolerant Tree Against Hunger.</title>
        <authorList>
            <person name="Harrison J."/>
            <person name="Moore K.A."/>
            <person name="Paszkiewicz K."/>
            <person name="Jones T."/>
            <person name="Grant M."/>
            <person name="Ambacheew D."/>
            <person name="Muzemil S."/>
            <person name="Studholme D.J."/>
        </authorList>
    </citation>
    <scope>NUCLEOTIDE SEQUENCE [LARGE SCALE GENOMIC DNA]</scope>
</reference>
<accession>A0A426XQZ8</accession>
<dbReference type="EMBL" id="AMZH03018238">
    <property type="protein sequence ID" value="RRT41870.1"/>
    <property type="molecule type" value="Genomic_DNA"/>
</dbReference>
<evidence type="ECO:0000313" key="2">
    <source>
        <dbReference type="EMBL" id="RRT41870.1"/>
    </source>
</evidence>